<reference evidence="1" key="1">
    <citation type="submission" date="2018-05" db="EMBL/GenBank/DDBJ databases">
        <title>Effector identification in a new, highly contiguous assembly of the strawberry crown rot pathogen Phytophthora cactorum.</title>
        <authorList>
            <person name="Armitage A.D."/>
            <person name="Nellist C.F."/>
            <person name="Bates H."/>
            <person name="Vickerstaff R.J."/>
            <person name="Harrison R.J."/>
        </authorList>
    </citation>
    <scope>NUCLEOTIDE SEQUENCE</scope>
    <source>
        <strain evidence="1">P421</strain>
    </source>
</reference>
<proteinExistence type="predicted"/>
<comment type="caution">
    <text evidence="1">The sequence shown here is derived from an EMBL/GenBank/DDBJ whole genome shotgun (WGS) entry which is preliminary data.</text>
</comment>
<dbReference type="AlphaFoldDB" id="A0A8T1H0J7"/>
<accession>A0A8T1H0J7</accession>
<protein>
    <submittedName>
        <fullName evidence="1">Uncharacterized protein</fullName>
    </submittedName>
</protein>
<gene>
    <name evidence="1" type="ORF">PC129_g24743</name>
</gene>
<dbReference type="Proteomes" id="UP000760860">
    <property type="component" value="Unassembled WGS sequence"/>
</dbReference>
<evidence type="ECO:0000313" key="1">
    <source>
        <dbReference type="EMBL" id="KAG3196136.1"/>
    </source>
</evidence>
<dbReference type="EMBL" id="RCMV01004141">
    <property type="protein sequence ID" value="KAG3196136.1"/>
    <property type="molecule type" value="Genomic_DNA"/>
</dbReference>
<sequence>MPTREEIRKNAEIYRTICQQGDEIAASEYWNKVGELFDGQMEKERESLVKGQKRPFLSRLFKKKVKK</sequence>
<name>A0A8T1H0J7_9STRA</name>
<organism evidence="1 2">
    <name type="scientific">Phytophthora cactorum</name>
    <dbReference type="NCBI Taxonomy" id="29920"/>
    <lineage>
        <taxon>Eukaryota</taxon>
        <taxon>Sar</taxon>
        <taxon>Stramenopiles</taxon>
        <taxon>Oomycota</taxon>
        <taxon>Peronosporomycetes</taxon>
        <taxon>Peronosporales</taxon>
        <taxon>Peronosporaceae</taxon>
        <taxon>Phytophthora</taxon>
    </lineage>
</organism>
<evidence type="ECO:0000313" key="2">
    <source>
        <dbReference type="Proteomes" id="UP000760860"/>
    </source>
</evidence>